<gene>
    <name evidence="2 3" type="primary">LOC110793798</name>
</gene>
<accession>A0ABM3QKE1</accession>
<protein>
    <submittedName>
        <fullName evidence="2 3">Uncharacterized protein isoform X1</fullName>
    </submittedName>
</protein>
<dbReference type="Proteomes" id="UP000813463">
    <property type="component" value="Chromosome 1"/>
</dbReference>
<evidence type="ECO:0000313" key="2">
    <source>
        <dbReference type="RefSeq" id="XP_056683706.1"/>
    </source>
</evidence>
<name>A0ABM3QKE1_SPIOL</name>
<dbReference type="Pfam" id="PF09713">
    <property type="entry name" value="A_thal_3526"/>
    <property type="match status" value="1"/>
</dbReference>
<keyword evidence="1" id="KW-1185">Reference proteome</keyword>
<dbReference type="InterPro" id="IPR006476">
    <property type="entry name" value="CHP01589_pln"/>
</dbReference>
<reference evidence="1" key="1">
    <citation type="journal article" date="2021" name="Nat. Commun.">
        <title>Genomic analyses provide insights into spinach domestication and the genetic basis of agronomic traits.</title>
        <authorList>
            <person name="Cai X."/>
            <person name="Sun X."/>
            <person name="Xu C."/>
            <person name="Sun H."/>
            <person name="Wang X."/>
            <person name="Ge C."/>
            <person name="Zhang Z."/>
            <person name="Wang Q."/>
            <person name="Fei Z."/>
            <person name="Jiao C."/>
            <person name="Wang Q."/>
        </authorList>
    </citation>
    <scope>NUCLEOTIDE SEQUENCE [LARGE SCALE GENOMIC DNA]</scope>
    <source>
        <strain evidence="1">cv. Varoflay</strain>
    </source>
</reference>
<dbReference type="PANTHER" id="PTHR31871">
    <property type="entry name" value="OS02G0137100 PROTEIN"/>
    <property type="match status" value="1"/>
</dbReference>
<reference evidence="2 3" key="2">
    <citation type="submission" date="2025-05" db="UniProtKB">
        <authorList>
            <consortium name="RefSeq"/>
        </authorList>
    </citation>
    <scope>IDENTIFICATION</scope>
    <source>
        <tissue evidence="2 3">Leaf</tissue>
    </source>
</reference>
<dbReference type="GeneID" id="110793798"/>
<dbReference type="RefSeq" id="XP_056683832.1">
    <property type="nucleotide sequence ID" value="XM_056827854.1"/>
</dbReference>
<dbReference type="NCBIfam" id="TIGR01589">
    <property type="entry name" value="A_thal_3526"/>
    <property type="match status" value="1"/>
</dbReference>
<dbReference type="PANTHER" id="PTHR31871:SF1">
    <property type="entry name" value="HISTIDINE-TRNA LIGASE"/>
    <property type="match status" value="1"/>
</dbReference>
<sequence length="346" mass="38338">MSGGDVGRLSSDDLQLVCGDAVYWSFLFMIYLLYRLHGGFQGILFPNVKNLIERCLQLHMSKKEAIDVLLREANVMPSITALLWQRLEEENQEFFEVYHIRLALTEQIKKFNELLKAQASLMGNIQSTGVTTMPVSNGTTVAQYQQNAGCYAIDQTGPSMRQESLQPSVGPNLHNSYTNGVSPLQTPFDLSTPSRTIDCHPNTLHVQNTNSLRLVQGLNGGMVKSESGYPSDSSVFFNADPHLGEAHRSMEEASITNFGGMEASSQPMNGTLLGVNGSFGQLGINKYFSLPELVAYPNTLENYTNSSFMTSETENFLDSQDRGDIAEENKVAMTENYSNYEEFGSE</sequence>
<evidence type="ECO:0000313" key="3">
    <source>
        <dbReference type="RefSeq" id="XP_056683832.1"/>
    </source>
</evidence>
<dbReference type="RefSeq" id="XP_056683706.1">
    <property type="nucleotide sequence ID" value="XM_056827728.1"/>
</dbReference>
<organism evidence="1 3">
    <name type="scientific">Spinacia oleracea</name>
    <name type="common">Spinach</name>
    <dbReference type="NCBI Taxonomy" id="3562"/>
    <lineage>
        <taxon>Eukaryota</taxon>
        <taxon>Viridiplantae</taxon>
        <taxon>Streptophyta</taxon>
        <taxon>Embryophyta</taxon>
        <taxon>Tracheophyta</taxon>
        <taxon>Spermatophyta</taxon>
        <taxon>Magnoliopsida</taxon>
        <taxon>eudicotyledons</taxon>
        <taxon>Gunneridae</taxon>
        <taxon>Pentapetalae</taxon>
        <taxon>Caryophyllales</taxon>
        <taxon>Chenopodiaceae</taxon>
        <taxon>Chenopodioideae</taxon>
        <taxon>Anserineae</taxon>
        <taxon>Spinacia</taxon>
    </lineage>
</organism>
<proteinExistence type="predicted"/>
<evidence type="ECO:0000313" key="1">
    <source>
        <dbReference type="Proteomes" id="UP000813463"/>
    </source>
</evidence>